<keyword evidence="2" id="KW-1208">Phospholipid metabolism</keyword>
<dbReference type="SUPFAM" id="SSF56112">
    <property type="entry name" value="Protein kinase-like (PK-like)"/>
    <property type="match status" value="1"/>
</dbReference>
<evidence type="ECO:0000313" key="6">
    <source>
        <dbReference type="EMBL" id="OQV26230.1"/>
    </source>
</evidence>
<protein>
    <recommendedName>
        <fullName evidence="5">ethanolamine kinase</fullName>
        <ecNumber evidence="5">2.7.1.82</ecNumber>
    </recommendedName>
</protein>
<keyword evidence="7" id="KW-1185">Reference proteome</keyword>
<comment type="caution">
    <text evidence="6">The sequence shown here is derived from an EMBL/GenBank/DDBJ whole genome shotgun (WGS) entry which is preliminary data.</text>
</comment>
<evidence type="ECO:0000256" key="5">
    <source>
        <dbReference type="ARBA" id="ARBA00038874"/>
    </source>
</evidence>
<dbReference type="EMBL" id="MTYJ01000001">
    <property type="protein sequence ID" value="OQV26230.1"/>
    <property type="molecule type" value="Genomic_DNA"/>
</dbReference>
<comment type="similarity">
    <text evidence="4">Belongs to the choline/ethanolamine kinase family.</text>
</comment>
<dbReference type="GO" id="GO:0006646">
    <property type="term" value="P:phosphatidylethanolamine biosynthetic process"/>
    <property type="evidence" value="ECO:0007669"/>
    <property type="project" value="TreeGrafter"/>
</dbReference>
<dbReference type="Pfam" id="PF01633">
    <property type="entry name" value="Choline_kinase"/>
    <property type="match status" value="1"/>
</dbReference>
<proteinExistence type="inferred from homology"/>
<dbReference type="InterPro" id="IPR011009">
    <property type="entry name" value="Kinase-like_dom_sf"/>
</dbReference>
<dbReference type="OrthoDB" id="10267235at2759"/>
<dbReference type="Gene3D" id="3.30.200.20">
    <property type="entry name" value="Phosphorylase Kinase, domain 1"/>
    <property type="match status" value="1"/>
</dbReference>
<keyword evidence="1" id="KW-0594">Phospholipid biosynthesis</keyword>
<comment type="pathway">
    <text evidence="3">Phospholipid metabolism; phosphatidylethanolamine biosynthesis; phosphatidylethanolamine from ethanolamine: step 1/3.</text>
</comment>
<name>A0A1W0XFH4_HYPEX</name>
<evidence type="ECO:0000256" key="2">
    <source>
        <dbReference type="ARBA" id="ARBA00023264"/>
    </source>
</evidence>
<keyword evidence="1" id="KW-0443">Lipid metabolism</keyword>
<evidence type="ECO:0000313" key="7">
    <source>
        <dbReference type="Proteomes" id="UP000192578"/>
    </source>
</evidence>
<gene>
    <name evidence="6" type="ORF">BV898_00348</name>
</gene>
<dbReference type="AlphaFoldDB" id="A0A1W0XFH4"/>
<evidence type="ECO:0000256" key="4">
    <source>
        <dbReference type="ARBA" id="ARBA00038211"/>
    </source>
</evidence>
<dbReference type="PANTHER" id="PTHR22603:SF66">
    <property type="entry name" value="ETHANOLAMINE KINASE"/>
    <property type="match status" value="1"/>
</dbReference>
<dbReference type="EC" id="2.7.1.82" evidence="5"/>
<dbReference type="Gene3D" id="3.90.1200.10">
    <property type="match status" value="1"/>
</dbReference>
<keyword evidence="1" id="KW-0444">Lipid biosynthesis</keyword>
<evidence type="ECO:0000256" key="1">
    <source>
        <dbReference type="ARBA" id="ARBA00023209"/>
    </source>
</evidence>
<dbReference type="Proteomes" id="UP000192578">
    <property type="component" value="Unassembled WGS sequence"/>
</dbReference>
<sequence>MALSPLPFQDPLGDVPFLNLRVELNNPIDGVAAVFRHFLPNGVAGDEERDVKLNIVELSGGLINRLFRVSHHHQSTDGPYAAALVRLHKTELPEVFDRDRELRIIRFLASHGLFGQIYGRFENGICYRYQNGEPLTVDQVAQPDIAIVIARTLAHVHAVSRPLVVSEAERTGDCIRRWFNLICSPDFKCLDPFANQRVKEAFPNLNSIREEFEVVWSECQAMMPADHPLVVCHNDLIPANMILSDSSSSEPDIRIIDYEFAGIGHQAQEIGYFMSEFVGMDIGEDRYPDLQFQLNFITEYLKSWYSFTQKGERAVNDDEVWNMYVRATKYSQLRHFACLAGTIAIASRDASYSNNVESLGGHDAIWYVLQNWSWYQRKKEQLQRLDLKPE</sequence>
<reference evidence="7" key="1">
    <citation type="submission" date="2017-01" db="EMBL/GenBank/DDBJ databases">
        <title>Comparative genomics of anhydrobiosis in the tardigrade Hypsibius dujardini.</title>
        <authorList>
            <person name="Yoshida Y."/>
            <person name="Koutsovoulos G."/>
            <person name="Laetsch D."/>
            <person name="Stevens L."/>
            <person name="Kumar S."/>
            <person name="Horikawa D."/>
            <person name="Ishino K."/>
            <person name="Komine S."/>
            <person name="Tomita M."/>
            <person name="Blaxter M."/>
            <person name="Arakawa K."/>
        </authorList>
    </citation>
    <scope>NUCLEOTIDE SEQUENCE [LARGE SCALE GENOMIC DNA]</scope>
    <source>
        <strain evidence="7">Z151</strain>
    </source>
</reference>
<accession>A0A1W0XFH4</accession>
<keyword evidence="6" id="KW-0418">Kinase</keyword>
<organism evidence="6 7">
    <name type="scientific">Hypsibius exemplaris</name>
    <name type="common">Freshwater tardigrade</name>
    <dbReference type="NCBI Taxonomy" id="2072580"/>
    <lineage>
        <taxon>Eukaryota</taxon>
        <taxon>Metazoa</taxon>
        <taxon>Ecdysozoa</taxon>
        <taxon>Tardigrada</taxon>
        <taxon>Eutardigrada</taxon>
        <taxon>Parachela</taxon>
        <taxon>Hypsibioidea</taxon>
        <taxon>Hypsibiidae</taxon>
        <taxon>Hypsibius</taxon>
    </lineage>
</organism>
<dbReference type="GO" id="GO:0004305">
    <property type="term" value="F:ethanolamine kinase activity"/>
    <property type="evidence" value="ECO:0007669"/>
    <property type="project" value="UniProtKB-EC"/>
</dbReference>
<keyword evidence="6" id="KW-0808">Transferase</keyword>
<dbReference type="PANTHER" id="PTHR22603">
    <property type="entry name" value="CHOLINE/ETHANOALAMINE KINASE"/>
    <property type="match status" value="1"/>
</dbReference>
<dbReference type="GO" id="GO:0005737">
    <property type="term" value="C:cytoplasm"/>
    <property type="evidence" value="ECO:0007669"/>
    <property type="project" value="TreeGrafter"/>
</dbReference>
<evidence type="ECO:0000256" key="3">
    <source>
        <dbReference type="ARBA" id="ARBA00037883"/>
    </source>
</evidence>